<dbReference type="EMBL" id="VSSQ01001410">
    <property type="protein sequence ID" value="MPM08086.1"/>
    <property type="molecule type" value="Genomic_DNA"/>
</dbReference>
<sequence>MLSVIKKCRRSGGIFYQLFLLASVFTLLVGNAAAGLAGGLARSLALAAAAVLGAFAEITGFKRLDSFHNTNLHFCLGDHR</sequence>
<organism evidence="1">
    <name type="scientific">bioreactor metagenome</name>
    <dbReference type="NCBI Taxonomy" id="1076179"/>
    <lineage>
        <taxon>unclassified sequences</taxon>
        <taxon>metagenomes</taxon>
        <taxon>ecological metagenomes</taxon>
    </lineage>
</organism>
<reference evidence="1" key="1">
    <citation type="submission" date="2019-08" db="EMBL/GenBank/DDBJ databases">
        <authorList>
            <person name="Kucharzyk K."/>
            <person name="Murdoch R.W."/>
            <person name="Higgins S."/>
            <person name="Loffler F."/>
        </authorList>
    </citation>
    <scope>NUCLEOTIDE SEQUENCE</scope>
</reference>
<dbReference type="AlphaFoldDB" id="A0A644WVY3"/>
<proteinExistence type="predicted"/>
<gene>
    <name evidence="1" type="ORF">SDC9_54398</name>
</gene>
<name>A0A644WVY3_9ZZZZ</name>
<evidence type="ECO:0000313" key="1">
    <source>
        <dbReference type="EMBL" id="MPM08086.1"/>
    </source>
</evidence>
<accession>A0A644WVY3</accession>
<comment type="caution">
    <text evidence="1">The sequence shown here is derived from an EMBL/GenBank/DDBJ whole genome shotgun (WGS) entry which is preliminary data.</text>
</comment>
<protein>
    <submittedName>
        <fullName evidence="1">Uncharacterized protein</fullName>
    </submittedName>
</protein>